<organism evidence="5 6">
    <name type="scientific">Phytophthora rubi</name>
    <dbReference type="NCBI Taxonomy" id="129364"/>
    <lineage>
        <taxon>Eukaryota</taxon>
        <taxon>Sar</taxon>
        <taxon>Stramenopiles</taxon>
        <taxon>Oomycota</taxon>
        <taxon>Peronosporomycetes</taxon>
        <taxon>Peronosporales</taxon>
        <taxon>Peronosporaceae</taxon>
        <taxon>Phytophthora</taxon>
    </lineage>
</organism>
<evidence type="ECO:0000256" key="2">
    <source>
        <dbReference type="ARBA" id="ARBA00004613"/>
    </source>
</evidence>
<evidence type="ECO:0000256" key="3">
    <source>
        <dbReference type="ARBA" id="ARBA00022525"/>
    </source>
</evidence>
<evidence type="ECO:0000259" key="4">
    <source>
        <dbReference type="Pfam" id="PF20147"/>
    </source>
</evidence>
<gene>
    <name evidence="5" type="ORF">PR003_g2966</name>
</gene>
<comment type="caution">
    <text evidence="5">The sequence shown here is derived from an EMBL/GenBank/DDBJ whole genome shotgun (WGS) entry which is preliminary data.</text>
</comment>
<evidence type="ECO:0000313" key="5">
    <source>
        <dbReference type="EMBL" id="KAE9355226.1"/>
    </source>
</evidence>
<dbReference type="InterPro" id="IPR045379">
    <property type="entry name" value="Crinkler_N"/>
</dbReference>
<feature type="domain" description="Crinkler effector protein N-terminal" evidence="4">
    <location>
        <begin position="8"/>
        <end position="115"/>
    </location>
</feature>
<proteinExistence type="predicted"/>
<protein>
    <recommendedName>
        <fullName evidence="4">Crinkler effector protein N-terminal domain-containing protein</fullName>
    </recommendedName>
</protein>
<keyword evidence="3" id="KW-0964">Secreted</keyword>
<dbReference type="AlphaFoldDB" id="A0A6A4G262"/>
<evidence type="ECO:0000256" key="1">
    <source>
        <dbReference type="ARBA" id="ARBA00004340"/>
    </source>
</evidence>
<dbReference type="Proteomes" id="UP000434957">
    <property type="component" value="Unassembled WGS sequence"/>
</dbReference>
<name>A0A6A4G262_9STRA</name>
<accession>A0A6A4G262</accession>
<evidence type="ECO:0000313" key="6">
    <source>
        <dbReference type="Proteomes" id="UP000434957"/>
    </source>
</evidence>
<dbReference type="EMBL" id="QXFT01000098">
    <property type="protein sequence ID" value="KAE9355226.1"/>
    <property type="molecule type" value="Genomic_DNA"/>
</dbReference>
<sequence>MKEADAKVTLVCGVYGKGLVLSVEVARNAKVTELRDVIARELVIHPRFLTLRLAWKEGEGWLQCDEDLDKILAGQVDSAFEKMMLLCPLVKNESGDGYLESAFDPGDCEVHVLVEARNPNEFVVQMHEDMGDQRELEYYQQQGKLIRKNCDEYCTEILRKVDELYASSDFPLPFICIEGSSGMVKTQLAFALEGRRPWFYWIATPITTGSQPIYENFSSISTAFSTCADKDDMMGHKEELVLRFFSRLYLHTKLWTCGFIRALLEYCSSKEQQHPHMIHFDKSVKLNMKKCTCYDVSEVIEEMKKQKKELPFFILDEMITNETSVSGGKIRAAFQRNVFRALGLVVLIMGTDSEIAQLLEPPSEHSSGVVHNWMSVVPCFPPYQIMVRTDIERHAWEMIVKQFPVVETIARGSRGRFARWFLDEVVTYVSTNRGTIELYDLLDEVFGRVCFKAQQTKHYMSKVEGRYAQLVAISFTNSMSWPSEDELCEPPPPKGKRTTELLIIWTCTSQTWWISGSPM</sequence>
<dbReference type="Pfam" id="PF20147">
    <property type="entry name" value="Crinkler"/>
    <property type="match status" value="1"/>
</dbReference>
<keyword evidence="6" id="KW-1185">Reference proteome</keyword>
<dbReference type="GO" id="GO:0043657">
    <property type="term" value="C:host cell"/>
    <property type="evidence" value="ECO:0007669"/>
    <property type="project" value="UniProtKB-SubCell"/>
</dbReference>
<dbReference type="GO" id="GO:0005576">
    <property type="term" value="C:extracellular region"/>
    <property type="evidence" value="ECO:0007669"/>
    <property type="project" value="UniProtKB-SubCell"/>
</dbReference>
<comment type="subcellular location">
    <subcellularLocation>
        <location evidence="1">Host cell</location>
    </subcellularLocation>
    <subcellularLocation>
        <location evidence="2">Secreted</location>
    </subcellularLocation>
</comment>
<reference evidence="5 6" key="1">
    <citation type="submission" date="2018-08" db="EMBL/GenBank/DDBJ databases">
        <title>Genomic investigation of the strawberry pathogen Phytophthora fragariae indicates pathogenicity is determined by transcriptional variation in three key races.</title>
        <authorList>
            <person name="Adams T.M."/>
            <person name="Armitage A.D."/>
            <person name="Sobczyk M.K."/>
            <person name="Bates H.J."/>
            <person name="Dunwell J.M."/>
            <person name="Nellist C.F."/>
            <person name="Harrison R.J."/>
        </authorList>
    </citation>
    <scope>NUCLEOTIDE SEQUENCE [LARGE SCALE GENOMIC DNA]</scope>
    <source>
        <strain evidence="5 6">SCRP333</strain>
    </source>
</reference>